<feature type="region of interest" description="Disordered" evidence="1">
    <location>
        <begin position="36"/>
        <end position="68"/>
    </location>
</feature>
<evidence type="ECO:0000313" key="3">
    <source>
        <dbReference type="Proteomes" id="UP000708208"/>
    </source>
</evidence>
<organism evidence="2 3">
    <name type="scientific">Allacma fusca</name>
    <dbReference type="NCBI Taxonomy" id="39272"/>
    <lineage>
        <taxon>Eukaryota</taxon>
        <taxon>Metazoa</taxon>
        <taxon>Ecdysozoa</taxon>
        <taxon>Arthropoda</taxon>
        <taxon>Hexapoda</taxon>
        <taxon>Collembola</taxon>
        <taxon>Symphypleona</taxon>
        <taxon>Sminthuridae</taxon>
        <taxon>Allacma</taxon>
    </lineage>
</organism>
<comment type="caution">
    <text evidence="2">The sequence shown here is derived from an EMBL/GenBank/DDBJ whole genome shotgun (WGS) entry which is preliminary data.</text>
</comment>
<evidence type="ECO:0000256" key="1">
    <source>
        <dbReference type="SAM" id="MobiDB-lite"/>
    </source>
</evidence>
<keyword evidence="3" id="KW-1185">Reference proteome</keyword>
<gene>
    <name evidence="2" type="ORF">AFUS01_LOCUS7616</name>
</gene>
<protein>
    <submittedName>
        <fullName evidence="2">Uncharacterized protein</fullName>
    </submittedName>
</protein>
<sequence>MGNRTEDRSGIGERKWEEICVGEIDIPCQSTRVLAFPDPKASMPTSSTDDSCQEERKSGKSVKKNWKS</sequence>
<evidence type="ECO:0000313" key="2">
    <source>
        <dbReference type="EMBL" id="CAG7718202.1"/>
    </source>
</evidence>
<reference evidence="2" key="1">
    <citation type="submission" date="2021-06" db="EMBL/GenBank/DDBJ databases">
        <authorList>
            <person name="Hodson N. C."/>
            <person name="Mongue J. A."/>
            <person name="Jaron S. K."/>
        </authorList>
    </citation>
    <scope>NUCLEOTIDE SEQUENCE</scope>
</reference>
<dbReference type="EMBL" id="CAJVCH010051599">
    <property type="protein sequence ID" value="CAG7718202.1"/>
    <property type="molecule type" value="Genomic_DNA"/>
</dbReference>
<feature type="compositionally biased region" description="Basic residues" evidence="1">
    <location>
        <begin position="59"/>
        <end position="68"/>
    </location>
</feature>
<dbReference type="AlphaFoldDB" id="A0A8J2NTX5"/>
<dbReference type="Proteomes" id="UP000708208">
    <property type="component" value="Unassembled WGS sequence"/>
</dbReference>
<accession>A0A8J2NTX5</accession>
<name>A0A8J2NTX5_9HEXA</name>
<proteinExistence type="predicted"/>